<sequence>MIMLWFTAMYNLDILDRFGDTGDTAYFLIHRSLVVMRIHP</sequence>
<dbReference type="AlphaFoldDB" id="A0A0E9WS28"/>
<name>A0A0E9WS28_ANGAN</name>
<reference evidence="1" key="1">
    <citation type="submission" date="2014-11" db="EMBL/GenBank/DDBJ databases">
        <authorList>
            <person name="Amaro Gonzalez C."/>
        </authorList>
    </citation>
    <scope>NUCLEOTIDE SEQUENCE</scope>
</reference>
<accession>A0A0E9WS28</accession>
<evidence type="ECO:0000313" key="1">
    <source>
        <dbReference type="EMBL" id="JAH92253.1"/>
    </source>
</evidence>
<dbReference type="EMBL" id="GBXM01016324">
    <property type="protein sequence ID" value="JAH92253.1"/>
    <property type="molecule type" value="Transcribed_RNA"/>
</dbReference>
<organism evidence="1">
    <name type="scientific">Anguilla anguilla</name>
    <name type="common">European freshwater eel</name>
    <name type="synonym">Muraena anguilla</name>
    <dbReference type="NCBI Taxonomy" id="7936"/>
    <lineage>
        <taxon>Eukaryota</taxon>
        <taxon>Metazoa</taxon>
        <taxon>Chordata</taxon>
        <taxon>Craniata</taxon>
        <taxon>Vertebrata</taxon>
        <taxon>Euteleostomi</taxon>
        <taxon>Actinopterygii</taxon>
        <taxon>Neopterygii</taxon>
        <taxon>Teleostei</taxon>
        <taxon>Anguilliformes</taxon>
        <taxon>Anguillidae</taxon>
        <taxon>Anguilla</taxon>
    </lineage>
</organism>
<protein>
    <submittedName>
        <fullName evidence="1">Uncharacterized protein</fullName>
    </submittedName>
</protein>
<proteinExistence type="predicted"/>
<reference evidence="1" key="2">
    <citation type="journal article" date="2015" name="Fish Shellfish Immunol.">
        <title>Early steps in the European eel (Anguilla anguilla)-Vibrio vulnificus interaction in the gills: Role of the RtxA13 toxin.</title>
        <authorList>
            <person name="Callol A."/>
            <person name="Pajuelo D."/>
            <person name="Ebbesson L."/>
            <person name="Teles M."/>
            <person name="MacKenzie S."/>
            <person name="Amaro C."/>
        </authorList>
    </citation>
    <scope>NUCLEOTIDE SEQUENCE</scope>
</reference>